<dbReference type="GO" id="GO:0006537">
    <property type="term" value="P:glutamate biosynthetic process"/>
    <property type="evidence" value="ECO:0007669"/>
    <property type="project" value="InterPro"/>
</dbReference>
<feature type="region of interest" description="Disordered" evidence="2">
    <location>
        <begin position="75"/>
        <end position="98"/>
    </location>
</feature>
<dbReference type="SUPFAM" id="SSF51395">
    <property type="entry name" value="FMN-linked oxidoreductases"/>
    <property type="match status" value="1"/>
</dbReference>
<sequence length="98" mass="9848">MSFGSLGGAAITALNKGAAIAGALQTTGEGGISPYHLNGGDLVWQIGTGYFGCRNDDGTFSLPRLIDPVAATPSIRASKSSSVRAPSRVWAAGSPAAR</sequence>
<dbReference type="Proteomes" id="UP000268285">
    <property type="component" value="Unassembled WGS sequence"/>
</dbReference>
<protein>
    <recommendedName>
        <fullName evidence="3">Glutamate synthase domain-containing protein</fullName>
    </recommendedName>
</protein>
<gene>
    <name evidence="4" type="ORF">LAUMK142_01236</name>
</gene>
<feature type="domain" description="Glutamate synthase" evidence="3">
    <location>
        <begin position="1"/>
        <end position="55"/>
    </location>
</feature>
<dbReference type="Gene3D" id="3.20.20.70">
    <property type="entry name" value="Aldolase class I"/>
    <property type="match status" value="1"/>
</dbReference>
<proteinExistence type="inferred from homology"/>
<comment type="similarity">
    <text evidence="1">Belongs to the glutamate synthase family.</text>
</comment>
<accession>A0A498QJV4</accession>
<reference evidence="4 5" key="1">
    <citation type="submission" date="2018-09" db="EMBL/GenBank/DDBJ databases">
        <authorList>
            <person name="Tagini F."/>
        </authorList>
    </citation>
    <scope>NUCLEOTIDE SEQUENCE [LARGE SCALE GENOMIC DNA]</scope>
    <source>
        <strain evidence="4 5">MK142</strain>
    </source>
</reference>
<evidence type="ECO:0000256" key="2">
    <source>
        <dbReference type="SAM" id="MobiDB-lite"/>
    </source>
</evidence>
<evidence type="ECO:0000259" key="3">
    <source>
        <dbReference type="Pfam" id="PF01645"/>
    </source>
</evidence>
<dbReference type="GO" id="GO:0015930">
    <property type="term" value="F:glutamate synthase activity"/>
    <property type="evidence" value="ECO:0007669"/>
    <property type="project" value="InterPro"/>
</dbReference>
<dbReference type="EMBL" id="UPHU01000001">
    <property type="protein sequence ID" value="VBA48279.1"/>
    <property type="molecule type" value="Genomic_DNA"/>
</dbReference>
<dbReference type="PANTHER" id="PTHR43819">
    <property type="entry name" value="ARCHAEAL-TYPE GLUTAMATE SYNTHASE [NADPH]"/>
    <property type="match status" value="1"/>
</dbReference>
<name>A0A498QJV4_9MYCO</name>
<feature type="compositionally biased region" description="Polar residues" evidence="2">
    <location>
        <begin position="75"/>
        <end position="84"/>
    </location>
</feature>
<evidence type="ECO:0000256" key="1">
    <source>
        <dbReference type="ARBA" id="ARBA00009716"/>
    </source>
</evidence>
<dbReference type="InterPro" id="IPR002932">
    <property type="entry name" value="Glu_synthdom"/>
</dbReference>
<dbReference type="Pfam" id="PF01645">
    <property type="entry name" value="Glu_synthase"/>
    <property type="match status" value="1"/>
</dbReference>
<dbReference type="AlphaFoldDB" id="A0A498QJV4"/>
<evidence type="ECO:0000313" key="5">
    <source>
        <dbReference type="Proteomes" id="UP000268285"/>
    </source>
</evidence>
<keyword evidence="5" id="KW-1185">Reference proteome</keyword>
<dbReference type="PANTHER" id="PTHR43819:SF1">
    <property type="entry name" value="ARCHAEAL-TYPE GLUTAMATE SYNTHASE [NADPH]"/>
    <property type="match status" value="1"/>
</dbReference>
<evidence type="ECO:0000313" key="4">
    <source>
        <dbReference type="EMBL" id="VBA48279.1"/>
    </source>
</evidence>
<organism evidence="4 5">
    <name type="scientific">Mycobacterium pseudokansasii</name>
    <dbReference type="NCBI Taxonomy" id="2341080"/>
    <lineage>
        <taxon>Bacteria</taxon>
        <taxon>Bacillati</taxon>
        <taxon>Actinomycetota</taxon>
        <taxon>Actinomycetes</taxon>
        <taxon>Mycobacteriales</taxon>
        <taxon>Mycobacteriaceae</taxon>
        <taxon>Mycobacterium</taxon>
    </lineage>
</organism>
<dbReference type="InterPro" id="IPR013785">
    <property type="entry name" value="Aldolase_TIM"/>
</dbReference>